<protein>
    <recommendedName>
        <fullName evidence="1">Lysozyme inhibitor LprI-like N-terminal domain-containing protein</fullName>
    </recommendedName>
</protein>
<dbReference type="PANTHER" id="PTHR37549:SF1">
    <property type="entry name" value="LIPOPROTEIN LPRI"/>
    <property type="match status" value="1"/>
</dbReference>
<evidence type="ECO:0000313" key="2">
    <source>
        <dbReference type="EMBL" id="KAF2390801.1"/>
    </source>
</evidence>
<dbReference type="Gene3D" id="1.20.1270.180">
    <property type="match status" value="1"/>
</dbReference>
<dbReference type="EMBL" id="JAAAXX010000002">
    <property type="protein sequence ID" value="KAF2390801.1"/>
    <property type="molecule type" value="Genomic_DNA"/>
</dbReference>
<comment type="caution">
    <text evidence="2">The sequence shown here is derived from an EMBL/GenBank/DDBJ whole genome shotgun (WGS) entry which is preliminary data.</text>
</comment>
<evidence type="ECO:0000259" key="1">
    <source>
        <dbReference type="Pfam" id="PF07007"/>
    </source>
</evidence>
<dbReference type="GO" id="GO:0005576">
    <property type="term" value="C:extracellular region"/>
    <property type="evidence" value="ECO:0007669"/>
    <property type="project" value="TreeGrafter"/>
</dbReference>
<proteinExistence type="predicted"/>
<dbReference type="Proteomes" id="UP000475265">
    <property type="component" value="Unassembled WGS sequence"/>
</dbReference>
<name>A0A6L5BPZ5_9PSED</name>
<evidence type="ECO:0000313" key="3">
    <source>
        <dbReference type="Proteomes" id="UP000475265"/>
    </source>
</evidence>
<gene>
    <name evidence="2" type="ORF">FX983_05273</name>
</gene>
<sequence>MEKTICASAALYELDTQMGGVYRSLVKASPQAQPELKTAQRGWLKTRDQCAADVDCLDQRYRERLQSLQKQLSETVAYKPLDVDKLAAEDLQQAIRTASNADPEFPMERALELLAIKTGTSRFSDVEDEDASEDEAHFPTTIPKGVTKDEWKALTASKIEGASESGKSSYTLMDLDGDGRRDLIVDTYAGGTGLFSYIETYRRTGDVFVRRTNSLGAESSSSSSLLSLNDRGANQSLDWINLRGRVYAAYRSSYYGVDQLYLLNPLEVTGAVPIVTVHYRYELSVPKIQKDEASGNSITLDNALHEALIQALGKVSKTEAKDIGEQKEPICPIPPSGEGDGDYYGYGPGHYTFEIVGDMPVIIGGQCYIGRMVDWFGNYSAKDGLGAQLVMRKPDLEDTERSYQVNGKRRMTDVATSVGKVEGDNGG</sequence>
<dbReference type="Pfam" id="PF07007">
    <property type="entry name" value="LprI"/>
    <property type="match status" value="1"/>
</dbReference>
<accession>A0A6L5BPZ5</accession>
<dbReference type="AlphaFoldDB" id="A0A6L5BPZ5"/>
<dbReference type="InterPro" id="IPR052755">
    <property type="entry name" value="Lysozyme_Inhibitor_LprI"/>
</dbReference>
<reference evidence="2 3" key="1">
    <citation type="submission" date="2019-12" db="EMBL/GenBank/DDBJ databases">
        <title>Endophytic bacteria associated with Panax ginseng seedlings.</title>
        <authorList>
            <person name="Park J.M."/>
            <person name="Shin R."/>
            <person name="Jo S.H."/>
        </authorList>
    </citation>
    <scope>NUCLEOTIDE SEQUENCE [LARGE SCALE GENOMIC DNA]</scope>
    <source>
        <strain evidence="2 3">PgKB32</strain>
    </source>
</reference>
<organism evidence="2 3">
    <name type="scientific">Pseudomonas frederiksbergensis</name>
    <dbReference type="NCBI Taxonomy" id="104087"/>
    <lineage>
        <taxon>Bacteria</taxon>
        <taxon>Pseudomonadati</taxon>
        <taxon>Pseudomonadota</taxon>
        <taxon>Gammaproteobacteria</taxon>
        <taxon>Pseudomonadales</taxon>
        <taxon>Pseudomonadaceae</taxon>
        <taxon>Pseudomonas</taxon>
    </lineage>
</organism>
<feature type="domain" description="Lysozyme inhibitor LprI-like N-terminal" evidence="1">
    <location>
        <begin position="3"/>
        <end position="67"/>
    </location>
</feature>
<dbReference type="PANTHER" id="PTHR37549">
    <property type="entry name" value="LIPOPROTEIN LPRI"/>
    <property type="match status" value="1"/>
</dbReference>
<dbReference type="InterPro" id="IPR009739">
    <property type="entry name" value="LprI-like_N"/>
</dbReference>